<organism evidence="1 2">
    <name type="scientific">Hydrogenophaga bisanensis</name>
    <dbReference type="NCBI Taxonomy" id="439611"/>
    <lineage>
        <taxon>Bacteria</taxon>
        <taxon>Pseudomonadati</taxon>
        <taxon>Pseudomonadota</taxon>
        <taxon>Betaproteobacteria</taxon>
        <taxon>Burkholderiales</taxon>
        <taxon>Comamonadaceae</taxon>
        <taxon>Hydrogenophaga</taxon>
    </lineage>
</organism>
<protein>
    <submittedName>
        <fullName evidence="1">Uncharacterized protein</fullName>
    </submittedName>
</protein>
<comment type="caution">
    <text evidence="1">The sequence shown here is derived from an EMBL/GenBank/DDBJ whole genome shotgun (WGS) entry which is preliminary data.</text>
</comment>
<dbReference type="EMBL" id="JBHTBX010000010">
    <property type="protein sequence ID" value="MFC7435827.1"/>
    <property type="molecule type" value="Genomic_DNA"/>
</dbReference>
<accession>A0ABW2RCM9</accession>
<proteinExistence type="predicted"/>
<evidence type="ECO:0000313" key="2">
    <source>
        <dbReference type="Proteomes" id="UP001596495"/>
    </source>
</evidence>
<evidence type="ECO:0000313" key="1">
    <source>
        <dbReference type="EMBL" id="MFC7435827.1"/>
    </source>
</evidence>
<dbReference type="RefSeq" id="WP_382259042.1">
    <property type="nucleotide sequence ID" value="NZ_JBHTBX010000010.1"/>
</dbReference>
<keyword evidence="2" id="KW-1185">Reference proteome</keyword>
<name>A0ABW2RCM9_9BURK</name>
<gene>
    <name evidence="1" type="ORF">ACFQNJ_15025</name>
</gene>
<sequence length="179" mass="21138">MTTHATEYRKSSTHWRLIQSGLQTMLEELDPNEFQLFHLTLTYRPYQDRIYDEKDISNFFTSFHLKSVLPDIFQTRTWTTKKKLEQPIVLAFVDEHLQTPTTSVNPQDHGLPSKLHHHAIIASRSRTLDFYQKRVGVNTMLPYSKKIMTSDLKPCGPDRVQYASKMIWKYPDYLTFGRQ</sequence>
<reference evidence="2" key="1">
    <citation type="journal article" date="2019" name="Int. J. Syst. Evol. Microbiol.">
        <title>The Global Catalogue of Microorganisms (GCM) 10K type strain sequencing project: providing services to taxonomists for standard genome sequencing and annotation.</title>
        <authorList>
            <consortium name="The Broad Institute Genomics Platform"/>
            <consortium name="The Broad Institute Genome Sequencing Center for Infectious Disease"/>
            <person name="Wu L."/>
            <person name="Ma J."/>
        </authorList>
    </citation>
    <scope>NUCLEOTIDE SEQUENCE [LARGE SCALE GENOMIC DNA]</scope>
    <source>
        <strain evidence="2">CCUG 54518</strain>
    </source>
</reference>
<dbReference type="Proteomes" id="UP001596495">
    <property type="component" value="Unassembled WGS sequence"/>
</dbReference>